<comment type="function">
    <text evidence="2 11">Synthesizes alpha-1,4-glucan chains using ADP-glucose.</text>
</comment>
<evidence type="ECO:0000256" key="7">
    <source>
        <dbReference type="ARBA" id="ARBA00022676"/>
    </source>
</evidence>
<dbReference type="Gene3D" id="3.40.50.2000">
    <property type="entry name" value="Glycogen Phosphorylase B"/>
    <property type="match status" value="2"/>
</dbReference>
<feature type="domain" description="Glycosyl transferase family 1" evidence="12">
    <location>
        <begin position="282"/>
        <end position="437"/>
    </location>
</feature>
<evidence type="ECO:0000256" key="11">
    <source>
        <dbReference type="HAMAP-Rule" id="MF_00484"/>
    </source>
</evidence>
<dbReference type="RefSeq" id="WP_226751636.1">
    <property type="nucleotide sequence ID" value="NZ_JAEINI020000008.1"/>
</dbReference>
<protein>
    <recommendedName>
        <fullName evidence="6 11">Glycogen synthase</fullName>
        <ecNumber evidence="5 11">2.4.1.21</ecNumber>
    </recommendedName>
    <alternativeName>
        <fullName evidence="10 11">Starch [bacterial glycogen] synthase</fullName>
    </alternativeName>
</protein>
<comment type="similarity">
    <text evidence="4 11">Belongs to the glycosyltransferase 1 family. Bacterial/plant glycogen synthase subfamily.</text>
</comment>
<dbReference type="InterPro" id="IPR001296">
    <property type="entry name" value="Glyco_trans_1"/>
</dbReference>
<dbReference type="PANTHER" id="PTHR45825:SF11">
    <property type="entry name" value="ALPHA AMYLASE DOMAIN-CONTAINING PROTEIN"/>
    <property type="match status" value="1"/>
</dbReference>
<evidence type="ECO:0000313" key="14">
    <source>
        <dbReference type="EMBL" id="MCB5227571.1"/>
    </source>
</evidence>
<dbReference type="EC" id="2.4.1.21" evidence="5 11"/>
<feature type="domain" description="Starch synthase catalytic" evidence="13">
    <location>
        <begin position="2"/>
        <end position="228"/>
    </location>
</feature>
<evidence type="ECO:0000256" key="4">
    <source>
        <dbReference type="ARBA" id="ARBA00010281"/>
    </source>
</evidence>
<evidence type="ECO:0000313" key="15">
    <source>
        <dbReference type="Proteomes" id="UP000633814"/>
    </source>
</evidence>
<evidence type="ECO:0000259" key="13">
    <source>
        <dbReference type="Pfam" id="PF08323"/>
    </source>
</evidence>
<evidence type="ECO:0000259" key="12">
    <source>
        <dbReference type="Pfam" id="PF00534"/>
    </source>
</evidence>
<evidence type="ECO:0000256" key="2">
    <source>
        <dbReference type="ARBA" id="ARBA00002764"/>
    </source>
</evidence>
<dbReference type="HAMAP" id="MF_00484">
    <property type="entry name" value="Glycogen_synth"/>
    <property type="match status" value="1"/>
</dbReference>
<evidence type="ECO:0000256" key="1">
    <source>
        <dbReference type="ARBA" id="ARBA00001478"/>
    </source>
</evidence>
<dbReference type="CDD" id="cd03791">
    <property type="entry name" value="GT5_Glycogen_synthase_DULL1-like"/>
    <property type="match status" value="1"/>
</dbReference>
<dbReference type="SUPFAM" id="SSF53756">
    <property type="entry name" value="UDP-Glycosyltransferase/glycogen phosphorylase"/>
    <property type="match status" value="1"/>
</dbReference>
<comment type="catalytic activity">
    <reaction evidence="1 11">
        <text>[(1-&gt;4)-alpha-D-glucosyl](n) + ADP-alpha-D-glucose = [(1-&gt;4)-alpha-D-glucosyl](n+1) + ADP + H(+)</text>
        <dbReference type="Rhea" id="RHEA:18189"/>
        <dbReference type="Rhea" id="RHEA-COMP:9584"/>
        <dbReference type="Rhea" id="RHEA-COMP:9587"/>
        <dbReference type="ChEBI" id="CHEBI:15378"/>
        <dbReference type="ChEBI" id="CHEBI:15444"/>
        <dbReference type="ChEBI" id="CHEBI:57498"/>
        <dbReference type="ChEBI" id="CHEBI:456216"/>
        <dbReference type="EC" id="2.4.1.21"/>
    </reaction>
</comment>
<dbReference type="PANTHER" id="PTHR45825">
    <property type="entry name" value="GRANULE-BOUND STARCH SYNTHASE 1, CHLOROPLASTIC/AMYLOPLASTIC"/>
    <property type="match status" value="1"/>
</dbReference>
<evidence type="ECO:0000256" key="5">
    <source>
        <dbReference type="ARBA" id="ARBA00012588"/>
    </source>
</evidence>
<dbReference type="NCBIfam" id="TIGR02095">
    <property type="entry name" value="glgA"/>
    <property type="match status" value="1"/>
</dbReference>
<comment type="pathway">
    <text evidence="3 11">Glycan biosynthesis; glycogen biosynthesis.</text>
</comment>
<evidence type="ECO:0000256" key="10">
    <source>
        <dbReference type="ARBA" id="ARBA00031722"/>
    </source>
</evidence>
<keyword evidence="9 11" id="KW-0320">Glycogen biosynthesis</keyword>
<reference evidence="14 15" key="1">
    <citation type="submission" date="2021-10" db="EMBL/GenBank/DDBJ databases">
        <title>Alishewanella koreense sp. nov. isolated from seawater of southwestern coast in South Korea and the proposal for the reclassification of Rheinheimera perlucida and Rheinheimera tuosuensis as Arsukibacterium perlucida and Arsukibacterium tuosuensis.</title>
        <authorList>
            <person name="Kim K.H."/>
            <person name="Ruan W."/>
            <person name="Kim K.R."/>
            <person name="Baek J.H."/>
            <person name="Jeon C.O."/>
        </authorList>
    </citation>
    <scope>NUCLEOTIDE SEQUENCE [LARGE SCALE GENOMIC DNA]</scope>
    <source>
        <strain evidence="14 15">16-MA</strain>
    </source>
</reference>
<feature type="binding site" evidence="11">
    <location>
        <position position="15"/>
    </location>
    <ligand>
        <name>ADP-alpha-D-glucose</name>
        <dbReference type="ChEBI" id="CHEBI:57498"/>
    </ligand>
</feature>
<organism evidence="14 15">
    <name type="scientific">Alishewanella maricola</name>
    <dbReference type="NCBI Taxonomy" id="2795740"/>
    <lineage>
        <taxon>Bacteria</taxon>
        <taxon>Pseudomonadati</taxon>
        <taxon>Pseudomonadota</taxon>
        <taxon>Gammaproteobacteria</taxon>
        <taxon>Alteromonadales</taxon>
        <taxon>Alteromonadaceae</taxon>
        <taxon>Alishewanella</taxon>
    </lineage>
</organism>
<dbReference type="InterPro" id="IPR011835">
    <property type="entry name" value="GS/SS"/>
</dbReference>
<evidence type="ECO:0000256" key="6">
    <source>
        <dbReference type="ARBA" id="ARBA00019935"/>
    </source>
</evidence>
<name>A0ABS8C5E9_9ALTE</name>
<proteinExistence type="inferred from homology"/>
<dbReference type="EMBL" id="JAEINI020000008">
    <property type="protein sequence ID" value="MCB5227571.1"/>
    <property type="molecule type" value="Genomic_DNA"/>
</dbReference>
<sequence length="476" mass="53660">MQILLLCSEYEGLIKTGGLADACYGLAINLKAAGHEVTVMLPRYAPLYSRPTGESDALFFELGGQEYGCAVRQLLSHDVDIRVVEHDDFFQRDRPYDDGKHGYADNPLRFGFFCKAALEWAKHYLPEVDIIHGHDWQTGVAAAYLKQHYAHDPVLGGIPFVYTIHNGAYQLTTDHYWFGRLGLQANDDQFLNMLEQGIRHATKLNTVSVGYRDELMTEPAANGLSALYQRRAADFFGILNGCDYQQWDPATDDALIANFSINDLSGKAQCKSHLRQRFNLAELDVPLFVAVSRITGQKGFDYLIPALRRWLANTTAQVFLVGSGDAEYCRQLYQLQHDFNAQFRFFEGFDERLAHQTEAAGDFFLMPSLFEPCGLNQLYSLKYGTVPLVRLTGGLRDTVQPWPGTAATGIGFTEISVEAMQTALEQAETLYQQPNQYQQVQQRGMLQNFSWPAAVNEYQALYLKARNVYLAEDLCS</sequence>
<evidence type="ECO:0000256" key="8">
    <source>
        <dbReference type="ARBA" id="ARBA00022679"/>
    </source>
</evidence>
<evidence type="ECO:0000256" key="9">
    <source>
        <dbReference type="ARBA" id="ARBA00023056"/>
    </source>
</evidence>
<accession>A0ABS8C5E9</accession>
<dbReference type="Pfam" id="PF08323">
    <property type="entry name" value="Glyco_transf_5"/>
    <property type="match status" value="1"/>
</dbReference>
<comment type="caution">
    <text evidence="14">The sequence shown here is derived from an EMBL/GenBank/DDBJ whole genome shotgun (WGS) entry which is preliminary data.</text>
</comment>
<keyword evidence="15" id="KW-1185">Reference proteome</keyword>
<dbReference type="Pfam" id="PF00534">
    <property type="entry name" value="Glycos_transf_1"/>
    <property type="match status" value="1"/>
</dbReference>
<gene>
    <name evidence="11" type="primary">glgA</name>
    <name evidence="14" type="ORF">JAO78_012185</name>
</gene>
<keyword evidence="8 11" id="KW-0808">Transferase</keyword>
<evidence type="ECO:0000256" key="3">
    <source>
        <dbReference type="ARBA" id="ARBA00004964"/>
    </source>
</evidence>
<keyword evidence="7 11" id="KW-0328">Glycosyltransferase</keyword>
<dbReference type="Proteomes" id="UP000633814">
    <property type="component" value="Unassembled WGS sequence"/>
</dbReference>
<dbReference type="InterPro" id="IPR013534">
    <property type="entry name" value="Starch_synth_cat_dom"/>
</dbReference>